<dbReference type="Pfam" id="PF18186">
    <property type="entry name" value="SLATT_4"/>
    <property type="match status" value="1"/>
</dbReference>
<keyword evidence="1" id="KW-0472">Membrane</keyword>
<comment type="caution">
    <text evidence="3">The sequence shown here is derived from an EMBL/GenBank/DDBJ whole genome shotgun (WGS) entry which is preliminary data.</text>
</comment>
<gene>
    <name evidence="3" type="ORF">DYL61_17845</name>
</gene>
<name>A0A4Z0AZW7_9PSED</name>
<dbReference type="Proteomes" id="UP000297734">
    <property type="component" value="Unassembled WGS sequence"/>
</dbReference>
<feature type="domain" description="SMODS and SLOG-associating 2TM effector" evidence="2">
    <location>
        <begin position="13"/>
        <end position="142"/>
    </location>
</feature>
<proteinExistence type="predicted"/>
<keyword evidence="4" id="KW-1185">Reference proteome</keyword>
<keyword evidence="1" id="KW-0812">Transmembrane</keyword>
<feature type="transmembrane region" description="Helical" evidence="1">
    <location>
        <begin position="43"/>
        <end position="62"/>
    </location>
</feature>
<evidence type="ECO:0000259" key="2">
    <source>
        <dbReference type="Pfam" id="PF18186"/>
    </source>
</evidence>
<dbReference type="EMBL" id="QUZT01000033">
    <property type="protein sequence ID" value="TFY91913.1"/>
    <property type="molecule type" value="Genomic_DNA"/>
</dbReference>
<sequence>MSVDLELPVDTEQLLRKWYTRCSTVAVGHYKSAEYYTKMHTRLSGSAAVLSAITGTTVFATLQNQPALWLQIMLGFFSILAAVLATFSASMAYQEKAEKHRTAGSKYNSIGREFEQIGLATPITWELIHNVRSRLDALAEEAPHIPRKIHKKIANPAQLSNWSN</sequence>
<dbReference type="NCBIfam" id="NF033632">
    <property type="entry name" value="SLATT_4"/>
    <property type="match status" value="1"/>
</dbReference>
<evidence type="ECO:0000256" key="1">
    <source>
        <dbReference type="SAM" id="Phobius"/>
    </source>
</evidence>
<organism evidence="3 4">
    <name type="scientific">Pseudomonas nabeulensis</name>
    <dbReference type="NCBI Taxonomy" id="2293833"/>
    <lineage>
        <taxon>Bacteria</taxon>
        <taxon>Pseudomonadati</taxon>
        <taxon>Pseudomonadota</taxon>
        <taxon>Gammaproteobacteria</taxon>
        <taxon>Pseudomonadales</taxon>
        <taxon>Pseudomonadaceae</taxon>
        <taxon>Pseudomonas</taxon>
    </lineage>
</organism>
<protein>
    <submittedName>
        <fullName evidence="3">SLATT domain-containing protein</fullName>
    </submittedName>
</protein>
<keyword evidence="1" id="KW-1133">Transmembrane helix</keyword>
<accession>A0A4Z0AZW7</accession>
<evidence type="ECO:0000313" key="4">
    <source>
        <dbReference type="Proteomes" id="UP000297734"/>
    </source>
</evidence>
<reference evidence="3 4" key="1">
    <citation type="journal article" date="2019" name="Syst. Appl. Microbiol.">
        <title>New species of pathogenic Pseudomonas isolated from citrus in Tunisia: Proposal of Pseudomonas kairouanensis sp. nov. and Pseudomonas nabeulensis sp. nov.</title>
        <authorList>
            <person name="Oueslati M."/>
            <person name="Mulet M."/>
            <person name="Gomila M."/>
            <person name="Berge O."/>
            <person name="Hajlaoui M.R."/>
            <person name="Lalucat J."/>
            <person name="Sadfi-Zouaoui N."/>
            <person name="Garcia-Valdes E."/>
        </authorList>
    </citation>
    <scope>NUCLEOTIDE SEQUENCE [LARGE SCALE GENOMIC DNA]</scope>
    <source>
        <strain evidence="3 4">E10B</strain>
    </source>
</reference>
<evidence type="ECO:0000313" key="3">
    <source>
        <dbReference type="EMBL" id="TFY91913.1"/>
    </source>
</evidence>
<dbReference type="InterPro" id="IPR040811">
    <property type="entry name" value="SLATT_4"/>
</dbReference>
<feature type="transmembrane region" description="Helical" evidence="1">
    <location>
        <begin position="68"/>
        <end position="93"/>
    </location>
</feature>
<dbReference type="OrthoDB" id="7032603at2"/>
<dbReference type="RefSeq" id="WP_135309418.1">
    <property type="nucleotide sequence ID" value="NZ_QUZT01000033.1"/>
</dbReference>
<dbReference type="AlphaFoldDB" id="A0A4Z0AZW7"/>